<dbReference type="AlphaFoldDB" id="A0A8J7BYR3"/>
<dbReference type="PROSITE" id="PS51186">
    <property type="entry name" value="GNAT"/>
    <property type="match status" value="1"/>
</dbReference>
<comment type="caution">
    <text evidence="2">The sequence shown here is derived from an EMBL/GenBank/DDBJ whole genome shotgun (WGS) entry which is preliminary data.</text>
</comment>
<organism evidence="2 3">
    <name type="scientific">Iningainema tapete BLCC-T55</name>
    <dbReference type="NCBI Taxonomy" id="2748662"/>
    <lineage>
        <taxon>Bacteria</taxon>
        <taxon>Bacillati</taxon>
        <taxon>Cyanobacteriota</taxon>
        <taxon>Cyanophyceae</taxon>
        <taxon>Nostocales</taxon>
        <taxon>Scytonemataceae</taxon>
        <taxon>Iningainema tapete</taxon>
    </lineage>
</organism>
<dbReference type="Gene3D" id="3.40.630.30">
    <property type="match status" value="1"/>
</dbReference>
<dbReference type="SUPFAM" id="SSF55729">
    <property type="entry name" value="Acyl-CoA N-acyltransferases (Nat)"/>
    <property type="match status" value="1"/>
</dbReference>
<dbReference type="GO" id="GO:0016747">
    <property type="term" value="F:acyltransferase activity, transferring groups other than amino-acyl groups"/>
    <property type="evidence" value="ECO:0007669"/>
    <property type="project" value="InterPro"/>
</dbReference>
<evidence type="ECO:0000313" key="3">
    <source>
        <dbReference type="Proteomes" id="UP000629098"/>
    </source>
</evidence>
<gene>
    <name evidence="2" type="ORF">ICL16_30150</name>
</gene>
<dbReference type="Pfam" id="PF13527">
    <property type="entry name" value="Acetyltransf_9"/>
    <property type="match status" value="1"/>
</dbReference>
<evidence type="ECO:0000313" key="2">
    <source>
        <dbReference type="EMBL" id="MBD2776207.1"/>
    </source>
</evidence>
<dbReference type="InterPro" id="IPR016181">
    <property type="entry name" value="Acyl_CoA_acyltransferase"/>
</dbReference>
<proteinExistence type="predicted"/>
<reference evidence="2" key="1">
    <citation type="submission" date="2020-09" db="EMBL/GenBank/DDBJ databases">
        <title>Iningainema tapete sp. nov. (Scytonemataceae, Cyanobacteria) from greenhouses in central Florida (USA) produces two types of nodularin with biosynthetic potential for microcystin-LR and anabaenopeptins.</title>
        <authorList>
            <person name="Berthold D.E."/>
            <person name="Lefler F.W."/>
            <person name="Huang I.-S."/>
            <person name="Abdulla H."/>
            <person name="Zimba P.V."/>
            <person name="Laughinghouse H.D. IV."/>
        </authorList>
    </citation>
    <scope>NUCLEOTIDE SEQUENCE</scope>
    <source>
        <strain evidence="2">BLCCT55</strain>
    </source>
</reference>
<dbReference type="RefSeq" id="WP_190835276.1">
    <property type="nucleotide sequence ID" value="NZ_CAWPPI010000088.1"/>
</dbReference>
<dbReference type="CDD" id="cd04301">
    <property type="entry name" value="NAT_SF"/>
    <property type="match status" value="1"/>
</dbReference>
<feature type="domain" description="N-acetyltransferase" evidence="1">
    <location>
        <begin position="5"/>
        <end position="160"/>
    </location>
</feature>
<dbReference type="InterPro" id="IPR000182">
    <property type="entry name" value="GNAT_dom"/>
</dbReference>
<evidence type="ECO:0000259" key="1">
    <source>
        <dbReference type="PROSITE" id="PS51186"/>
    </source>
</evidence>
<sequence>MKQYSLMRSFSEPGLSSRLFNLLEIVFAEIGITGAAECARRLGAAWEEASTPFMRFQDGMLVSHVGVVEIPLQLMGERVTVAGVHAVCTHPDFRRRGYYREVMTQVLDYCDERYKAQLLTTSQPELYEPFGFRVVKEHIFTTSCDSKGGGNGFRLLDFTDALDVRKLHRLLETRESVSDILGVLNEKAVFCVNEGRNPLYYAPDLDVMVVMEVEDSKLKLFDLVGTKICTLKDILARIPQPIIEVEIYFCGDRLDVDAQALPHILDGDSLLMVRGEFVPFGQKFMLPRSTRC</sequence>
<protein>
    <submittedName>
        <fullName evidence="2">GNAT family N-acetyltransferase</fullName>
    </submittedName>
</protein>
<name>A0A8J7BYR3_9CYAN</name>
<accession>A0A8J7BYR3</accession>
<dbReference type="EMBL" id="JACXAE010000088">
    <property type="protein sequence ID" value="MBD2776207.1"/>
    <property type="molecule type" value="Genomic_DNA"/>
</dbReference>
<dbReference type="Proteomes" id="UP000629098">
    <property type="component" value="Unassembled WGS sequence"/>
</dbReference>
<keyword evidence="3" id="KW-1185">Reference proteome</keyword>